<dbReference type="UCSC" id="F55C5.9">
    <property type="organism name" value="c. elegans"/>
</dbReference>
<dbReference type="MINT" id="Q20814"/>
<feature type="transmembrane region" description="Helical" evidence="1">
    <location>
        <begin position="51"/>
        <end position="75"/>
    </location>
</feature>
<evidence type="ECO:0000313" key="2">
    <source>
        <dbReference type="EMBL" id="CAB01574.2"/>
    </source>
</evidence>
<keyword evidence="1" id="KW-1133">Transmembrane helix</keyword>
<dbReference type="GeneID" id="186287"/>
<dbReference type="PhylomeDB" id="Q20814"/>
<feature type="transmembrane region" description="Helical" evidence="1">
    <location>
        <begin position="243"/>
        <end position="271"/>
    </location>
</feature>
<name>Q20814_CAEEL</name>
<dbReference type="FunCoup" id="Q20814">
    <property type="interactions" value="217"/>
</dbReference>
<dbReference type="InterPro" id="IPR019422">
    <property type="entry name" value="7TM_GPCR_serpentine_rcpt_Srh"/>
</dbReference>
<keyword evidence="3" id="KW-1185">Reference proteome</keyword>
<feature type="transmembrane region" description="Helical" evidence="1">
    <location>
        <begin position="95"/>
        <end position="116"/>
    </location>
</feature>
<keyword evidence="2" id="KW-0675">Receptor</keyword>
<feature type="transmembrane region" description="Helical" evidence="1">
    <location>
        <begin position="277"/>
        <end position="300"/>
    </location>
</feature>
<keyword evidence="1" id="KW-0472">Membrane</keyword>
<evidence type="ECO:0000313" key="3">
    <source>
        <dbReference type="Proteomes" id="UP000001940"/>
    </source>
</evidence>
<proteinExistence type="predicted"/>
<gene>
    <name evidence="2 4" type="primary">srh-16</name>
    <name evidence="2" type="ORF">CELE_F55C5.9</name>
    <name evidence="4" type="ORF">F55C5.9</name>
</gene>
<evidence type="ECO:0000313" key="4">
    <source>
        <dbReference type="WormBase" id="F55C5.9"/>
    </source>
</evidence>
<dbReference type="Proteomes" id="UP000001940">
    <property type="component" value="Chromosome V"/>
</dbReference>
<accession>Q20814</accession>
<dbReference type="KEGG" id="cel:CELE_F55C5.9"/>
<dbReference type="RefSeq" id="NP_506084.2">
    <property type="nucleotide sequence ID" value="NM_073683.2"/>
</dbReference>
<dbReference type="OrthoDB" id="5824920at2759"/>
<protein>
    <submittedName>
        <fullName evidence="2">Serpentine Receptor, class H</fullName>
    </submittedName>
</protein>
<dbReference type="PANTHER" id="PTHR46891">
    <property type="entry name" value="SERPENTINE RECEPTOR, CLASS H-RELATED"/>
    <property type="match status" value="1"/>
</dbReference>
<dbReference type="InParanoid" id="Q20814"/>
<feature type="transmembrane region" description="Helical" evidence="1">
    <location>
        <begin position="201"/>
        <end position="222"/>
    </location>
</feature>
<dbReference type="Pfam" id="PF10318">
    <property type="entry name" value="7TM_GPCR_Srh"/>
    <property type="match status" value="1"/>
</dbReference>
<dbReference type="Bgee" id="WBGene00005241">
    <property type="expression patterns" value="Expressed in embryo and 1 other cell type or tissue"/>
</dbReference>
<dbReference type="eggNOG" id="ENOG502TH00">
    <property type="taxonomic scope" value="Eukaryota"/>
</dbReference>
<dbReference type="EMBL" id="BX284605">
    <property type="protein sequence ID" value="CAB01574.2"/>
    <property type="molecule type" value="Genomic_DNA"/>
</dbReference>
<dbReference type="OMA" id="CLTFHGF"/>
<reference evidence="2 3" key="1">
    <citation type="journal article" date="1998" name="Science">
        <title>Genome sequence of the nematode C. elegans: a platform for investigating biology.</title>
        <authorList>
            <consortium name="The C. elegans sequencing consortium"/>
            <person name="Sulson J.E."/>
            <person name="Waterston R."/>
        </authorList>
    </citation>
    <scope>NUCLEOTIDE SEQUENCE [LARGE SCALE GENOMIC DNA]</scope>
    <source>
        <strain evidence="2 3">Bristol N2</strain>
    </source>
</reference>
<evidence type="ECO:0000256" key="1">
    <source>
        <dbReference type="SAM" id="Phobius"/>
    </source>
</evidence>
<dbReference type="AGR" id="WB:WBGene00005241"/>
<organism evidence="2 3">
    <name type="scientific">Caenorhabditis elegans</name>
    <dbReference type="NCBI Taxonomy" id="6239"/>
    <lineage>
        <taxon>Eukaryota</taxon>
        <taxon>Metazoa</taxon>
        <taxon>Ecdysozoa</taxon>
        <taxon>Nematoda</taxon>
        <taxon>Chromadorea</taxon>
        <taxon>Rhabditida</taxon>
        <taxon>Rhabditina</taxon>
        <taxon>Rhabditomorpha</taxon>
        <taxon>Rhabditoidea</taxon>
        <taxon>Rhabditidae</taxon>
        <taxon>Peloderinae</taxon>
        <taxon>Caenorhabditis</taxon>
    </lineage>
</organism>
<dbReference type="AlphaFoldDB" id="Q20814"/>
<dbReference type="WormBase" id="F55C5.9">
    <property type="protein sequence ID" value="CE33111"/>
    <property type="gene ID" value="WBGene00005241"/>
    <property type="gene designation" value="srh-16"/>
</dbReference>
<dbReference type="PANTHER" id="PTHR46891:SF3">
    <property type="entry name" value="SERPENTINE RECEPTOR, CLASS H"/>
    <property type="match status" value="1"/>
</dbReference>
<dbReference type="PaxDb" id="6239-F55C5.9"/>
<keyword evidence="1" id="KW-0812">Transmembrane</keyword>
<feature type="transmembrane region" description="Helical" evidence="1">
    <location>
        <begin position="20"/>
        <end position="39"/>
    </location>
</feature>
<sequence>MQEMHCQTPPISVYKTLMHTLHILDVPLYLIVIIALFKIKSNIFQTYKYYLIWHTIINVLTEFHSCFLMLPVVHLPYPLLRATGILAEFGFSGLFLFYVLSAFIIQTSFSIIEMFYFRYKASVFDYQSRNFTKFVKLFIYSFRVLTILFPGITFGTFFYSIERQEEYKKELAMIDPSIPEVTCYSSVLAAPFSDSVMISTMITWLACIICAFSVIPSTTIYLNSHLRSTKNMSPGVVRMQKMLLSSLIVQTFVHGFMLGIPNILFVYTIFFGAHLEVAAYAAFMCLTFHGFLSTIAMIMYTKPIHIAILETFQRFCSSLKNIIGCLKPQNQFH</sequence>
<dbReference type="PIR" id="T22715">
    <property type="entry name" value="T22715"/>
</dbReference>
<feature type="transmembrane region" description="Helical" evidence="1">
    <location>
        <begin position="137"/>
        <end position="161"/>
    </location>
</feature>
<dbReference type="HOGENOM" id="CLU_067921_1_0_1"/>
<dbReference type="IntAct" id="Q20814">
    <property type="interactions" value="1"/>
</dbReference>
<dbReference type="CTD" id="186287"/>